<dbReference type="Pfam" id="PF00005">
    <property type="entry name" value="ABC_tran"/>
    <property type="match status" value="1"/>
</dbReference>
<dbReference type="InterPro" id="IPR017871">
    <property type="entry name" value="ABC_transporter-like_CS"/>
</dbReference>
<sequence length="254" mass="26948">MALLEVQDLRVTYGGVVAVDGVSFSVEPGSIVGLIGPNGAGKTSLIDALTGYHRPSAGRVVFAGDDVTSVKADRRSRLGLARTFQSVELFDDLTVEENLLVAAEQVGLLQPLRDMFLPHRPRGAEAVGWATSLLNLNSLSGRMPTDLSHGQRKLVSVGRALAQRPRLVLLDEPAAGLDSRESLELGQELRNLPDNDVSVLLVDHDMGLVLGVCDHVLVLDFGRIIAAGSPDEIRANATVIEAYLGSGGSEESHG</sequence>
<evidence type="ECO:0000256" key="3">
    <source>
        <dbReference type="ARBA" id="ARBA00022840"/>
    </source>
</evidence>
<dbReference type="Gene3D" id="3.40.50.300">
    <property type="entry name" value="P-loop containing nucleotide triphosphate hydrolases"/>
    <property type="match status" value="1"/>
</dbReference>
<keyword evidence="6" id="KW-1185">Reference proteome</keyword>
<dbReference type="Proteomes" id="UP001596189">
    <property type="component" value="Unassembled WGS sequence"/>
</dbReference>
<feature type="domain" description="ABC transporter" evidence="4">
    <location>
        <begin position="4"/>
        <end position="246"/>
    </location>
</feature>
<evidence type="ECO:0000313" key="5">
    <source>
        <dbReference type="EMBL" id="MFC6007457.1"/>
    </source>
</evidence>
<organism evidence="5 6">
    <name type="scientific">Angustibacter luteus</name>
    <dbReference type="NCBI Taxonomy" id="658456"/>
    <lineage>
        <taxon>Bacteria</taxon>
        <taxon>Bacillati</taxon>
        <taxon>Actinomycetota</taxon>
        <taxon>Actinomycetes</taxon>
        <taxon>Kineosporiales</taxon>
        <taxon>Kineosporiaceae</taxon>
    </lineage>
</organism>
<dbReference type="Pfam" id="PF12399">
    <property type="entry name" value="BCA_ABC_TP_C"/>
    <property type="match status" value="1"/>
</dbReference>
<proteinExistence type="predicted"/>
<dbReference type="InterPro" id="IPR032823">
    <property type="entry name" value="BCA_ABC_TP_C"/>
</dbReference>
<dbReference type="InterPro" id="IPR003593">
    <property type="entry name" value="AAA+_ATPase"/>
</dbReference>
<keyword evidence="2" id="KW-0547">Nucleotide-binding</keyword>
<protein>
    <submittedName>
        <fullName evidence="5">ABC transporter ATP-binding protein</fullName>
    </submittedName>
</protein>
<accession>A0ABW1JDN7</accession>
<evidence type="ECO:0000259" key="4">
    <source>
        <dbReference type="PROSITE" id="PS50893"/>
    </source>
</evidence>
<dbReference type="GO" id="GO:0005524">
    <property type="term" value="F:ATP binding"/>
    <property type="evidence" value="ECO:0007669"/>
    <property type="project" value="UniProtKB-KW"/>
</dbReference>
<evidence type="ECO:0000256" key="2">
    <source>
        <dbReference type="ARBA" id="ARBA00022741"/>
    </source>
</evidence>
<evidence type="ECO:0000313" key="6">
    <source>
        <dbReference type="Proteomes" id="UP001596189"/>
    </source>
</evidence>
<dbReference type="InterPro" id="IPR003439">
    <property type="entry name" value="ABC_transporter-like_ATP-bd"/>
</dbReference>
<dbReference type="PROSITE" id="PS50893">
    <property type="entry name" value="ABC_TRANSPORTER_2"/>
    <property type="match status" value="1"/>
</dbReference>
<evidence type="ECO:0000256" key="1">
    <source>
        <dbReference type="ARBA" id="ARBA00022448"/>
    </source>
</evidence>
<reference evidence="6" key="1">
    <citation type="journal article" date="2019" name="Int. J. Syst. Evol. Microbiol.">
        <title>The Global Catalogue of Microorganisms (GCM) 10K type strain sequencing project: providing services to taxonomists for standard genome sequencing and annotation.</title>
        <authorList>
            <consortium name="The Broad Institute Genomics Platform"/>
            <consortium name="The Broad Institute Genome Sequencing Center for Infectious Disease"/>
            <person name="Wu L."/>
            <person name="Ma J."/>
        </authorList>
    </citation>
    <scope>NUCLEOTIDE SEQUENCE [LARGE SCALE GENOMIC DNA]</scope>
    <source>
        <strain evidence="6">KACC 14249</strain>
    </source>
</reference>
<keyword evidence="1" id="KW-0813">Transport</keyword>
<dbReference type="SUPFAM" id="SSF52540">
    <property type="entry name" value="P-loop containing nucleoside triphosphate hydrolases"/>
    <property type="match status" value="1"/>
</dbReference>
<name>A0ABW1JDN7_9ACTN</name>
<dbReference type="PANTHER" id="PTHR45772">
    <property type="entry name" value="CONSERVED COMPONENT OF ABC TRANSPORTER FOR NATURAL AMINO ACIDS-RELATED"/>
    <property type="match status" value="1"/>
</dbReference>
<dbReference type="SMART" id="SM00382">
    <property type="entry name" value="AAA"/>
    <property type="match status" value="1"/>
</dbReference>
<dbReference type="EMBL" id="JBHSRD010000003">
    <property type="protein sequence ID" value="MFC6007457.1"/>
    <property type="molecule type" value="Genomic_DNA"/>
</dbReference>
<gene>
    <name evidence="5" type="ORF">ACFQDO_09985</name>
</gene>
<dbReference type="InterPro" id="IPR027417">
    <property type="entry name" value="P-loop_NTPase"/>
</dbReference>
<comment type="caution">
    <text evidence="5">The sequence shown here is derived from an EMBL/GenBank/DDBJ whole genome shotgun (WGS) entry which is preliminary data.</text>
</comment>
<dbReference type="RefSeq" id="WP_345716385.1">
    <property type="nucleotide sequence ID" value="NZ_BAABFP010000004.1"/>
</dbReference>
<dbReference type="PROSITE" id="PS00211">
    <property type="entry name" value="ABC_TRANSPORTER_1"/>
    <property type="match status" value="1"/>
</dbReference>
<keyword evidence="3 5" id="KW-0067">ATP-binding</keyword>
<dbReference type="InterPro" id="IPR051120">
    <property type="entry name" value="ABC_AA/LPS_Transport"/>
</dbReference>
<dbReference type="CDD" id="cd03219">
    <property type="entry name" value="ABC_Mj1267_LivG_branched"/>
    <property type="match status" value="1"/>
</dbReference>